<evidence type="ECO:0008006" key="4">
    <source>
        <dbReference type="Google" id="ProtNLM"/>
    </source>
</evidence>
<comment type="caution">
    <text evidence="2">The sequence shown here is derived from an EMBL/GenBank/DDBJ whole genome shotgun (WGS) entry which is preliminary data.</text>
</comment>
<feature type="region of interest" description="Disordered" evidence="1">
    <location>
        <begin position="1"/>
        <end position="21"/>
    </location>
</feature>
<feature type="compositionally biased region" description="Basic and acidic residues" evidence="1">
    <location>
        <begin position="673"/>
        <end position="683"/>
    </location>
</feature>
<dbReference type="EMBL" id="JBHSGK010000021">
    <property type="protein sequence ID" value="MFC4738048.1"/>
    <property type="molecule type" value="Genomic_DNA"/>
</dbReference>
<accession>A0ABV9NXL0</accession>
<keyword evidence="3" id="KW-1185">Reference proteome</keyword>
<proteinExistence type="predicted"/>
<sequence length="683" mass="75479">MEIQPFQQYSHEQRPAPREGETVRAVIVERTSEREAVVQIRGREVNAVFEGRVPSGDTVQADVSRIQDGKVTLRAAVAAEASDRSRPDIQALIREAGGQPVAKTVEAVRILQAHGRLTSENVRTVVQFMTESRGGSVQAVQQAMDTRAALSADVLDRFQRAAHTTPLQALQQVMTAGASADTPAVHGLRQTLPALLQAYESGSGVRNAVTALQQSASGTVHAEAVNQLLRTVLSAQSQGGRSTAADKLRELVFPALDKAPANSPALPLRTAAEQMLQQQQQTANASTLEQLRHVLFLLDEGKEVRAAQLFQQLSSSQPPDRVQSASGITVMVREVTPAMASARDEFQGFQREAVRSLARMDLLIQRFQQQAAPQVKPMLEQVIQQLDKSINRSGWLLFASMKQERTLLQASSELTHAKQLMNQGQLRQAAAVTAGVRQTIEQMEYKPSAFRYQHVHKEAGSERPITQQIRQLTENTGRTLAANEHSGRNVLEALRQFGFNREVELVRPDMRNPEENRNLKGLLGRMLQAVGEQEAGAQRALAVINGHQQGNRLDSQSGLLFHVPLMLDDTMQELKIFVDERHQGGLDWENIQLYFHLEAPVSGPLGIRVSVQNRQLTVSFYNDESTFSERLEPLKEKYAASIREIGYQVQSIQSAPMEIEEKQAPAADPAAEENFKDGVDVKI</sequence>
<evidence type="ECO:0000256" key="1">
    <source>
        <dbReference type="SAM" id="MobiDB-lite"/>
    </source>
</evidence>
<dbReference type="Proteomes" id="UP001595896">
    <property type="component" value="Unassembled WGS sequence"/>
</dbReference>
<evidence type="ECO:0000313" key="3">
    <source>
        <dbReference type="Proteomes" id="UP001595896"/>
    </source>
</evidence>
<organism evidence="2 3">
    <name type="scientific">Bacillus daqingensis</name>
    <dbReference type="NCBI Taxonomy" id="872396"/>
    <lineage>
        <taxon>Bacteria</taxon>
        <taxon>Bacillati</taxon>
        <taxon>Bacillota</taxon>
        <taxon>Bacilli</taxon>
        <taxon>Bacillales</taxon>
        <taxon>Bacillaceae</taxon>
        <taxon>Bacillus</taxon>
    </lineage>
</organism>
<name>A0ABV9NXL0_9BACI</name>
<protein>
    <recommendedName>
        <fullName evidence="4">Hook-length control protein FliK</fullName>
    </recommendedName>
</protein>
<gene>
    <name evidence="2" type="ORF">ACFO4L_15850</name>
</gene>
<dbReference type="RefSeq" id="WP_377910640.1">
    <property type="nucleotide sequence ID" value="NZ_JBHSGK010000021.1"/>
</dbReference>
<reference evidence="3" key="1">
    <citation type="journal article" date="2019" name="Int. J. Syst. Evol. Microbiol.">
        <title>The Global Catalogue of Microorganisms (GCM) 10K type strain sequencing project: providing services to taxonomists for standard genome sequencing and annotation.</title>
        <authorList>
            <consortium name="The Broad Institute Genomics Platform"/>
            <consortium name="The Broad Institute Genome Sequencing Center for Infectious Disease"/>
            <person name="Wu L."/>
            <person name="Ma J."/>
        </authorList>
    </citation>
    <scope>NUCLEOTIDE SEQUENCE [LARGE SCALE GENOMIC DNA]</scope>
    <source>
        <strain evidence="3">JCM 12165</strain>
    </source>
</reference>
<feature type="region of interest" description="Disordered" evidence="1">
    <location>
        <begin position="661"/>
        <end position="683"/>
    </location>
</feature>
<evidence type="ECO:0000313" key="2">
    <source>
        <dbReference type="EMBL" id="MFC4738048.1"/>
    </source>
</evidence>
<feature type="compositionally biased region" description="Basic and acidic residues" evidence="1">
    <location>
        <begin position="11"/>
        <end position="21"/>
    </location>
</feature>
<feature type="compositionally biased region" description="Polar residues" evidence="1">
    <location>
        <begin position="1"/>
        <end position="10"/>
    </location>
</feature>